<evidence type="ECO:0000313" key="1">
    <source>
        <dbReference type="EMBL" id="EPN34443.1"/>
    </source>
</evidence>
<reference evidence="1 2" key="1">
    <citation type="journal article" date="2013" name="PLoS Pathog.">
        <title>Genomic analysis of the Kiwifruit pathogen Pseudomonas syringae pv. actinidiae provides insight into the origins of an emergent plant disease.</title>
        <authorList>
            <person name="McCann H.C."/>
            <person name="Rikkerink E.H."/>
            <person name="Bertels F."/>
            <person name="Fiers M."/>
            <person name="Lu A."/>
            <person name="Rees-George J."/>
            <person name="Andersen M.T."/>
            <person name="Gleave A.P."/>
            <person name="Haubold B."/>
            <person name="Wohlers M.W."/>
            <person name="Guttman D.S."/>
            <person name="Wang P.W."/>
            <person name="Straub C."/>
            <person name="Vanneste J.L."/>
            <person name="Rainey P.B."/>
            <person name="Templeton M.D."/>
        </authorList>
    </citation>
    <scope>NUCLEOTIDE SEQUENCE [LARGE SCALE GENOMIC DNA]</scope>
    <source>
        <strain evidence="1 2">ICMP 19096</strain>
    </source>
</reference>
<dbReference type="EMBL" id="AOKF01003588">
    <property type="protein sequence ID" value="EPN34443.1"/>
    <property type="molecule type" value="Genomic_DNA"/>
</dbReference>
<accession>A0A656JKJ4</accession>
<comment type="caution">
    <text evidence="1">The sequence shown here is derived from an EMBL/GenBank/DDBJ whole genome shotgun (WGS) entry which is preliminary data.</text>
</comment>
<dbReference type="Proteomes" id="UP000018849">
    <property type="component" value="Unassembled WGS sequence"/>
</dbReference>
<proteinExistence type="predicted"/>
<evidence type="ECO:0000313" key="2">
    <source>
        <dbReference type="Proteomes" id="UP000018849"/>
    </source>
</evidence>
<name>A0A656JKJ4_PSESF</name>
<organism evidence="1 2">
    <name type="scientific">Pseudomonas syringae pv. actinidiae ICMP 19096</name>
    <dbReference type="NCBI Taxonomy" id="1194405"/>
    <lineage>
        <taxon>Bacteria</taxon>
        <taxon>Pseudomonadati</taxon>
        <taxon>Pseudomonadota</taxon>
        <taxon>Gammaproteobacteria</taxon>
        <taxon>Pseudomonadales</taxon>
        <taxon>Pseudomonadaceae</taxon>
        <taxon>Pseudomonas</taxon>
        <taxon>Pseudomonas syringae</taxon>
    </lineage>
</organism>
<protein>
    <submittedName>
        <fullName evidence="1">Uncharacterized protein</fullName>
    </submittedName>
</protein>
<dbReference type="AlphaFoldDB" id="A0A656JKJ4"/>
<gene>
    <name evidence="1" type="ORF">A245_42455</name>
</gene>
<feature type="non-terminal residue" evidence="1">
    <location>
        <position position="1"/>
    </location>
</feature>
<sequence>SIDDFTEHLFLRQYTNDIIRMLCQAFQAVIHGLHHHFHVLGRLTIAKLMIDSPIKRRCVHAQSEVLVVIKVTKLWIFILTLQ</sequence>